<dbReference type="PRINTS" id="PR00455">
    <property type="entry name" value="HTHTETR"/>
</dbReference>
<dbReference type="PANTHER" id="PTHR30055:SF234">
    <property type="entry name" value="HTH-TYPE TRANSCRIPTIONAL REGULATOR BETI"/>
    <property type="match status" value="1"/>
</dbReference>
<keyword evidence="2 4" id="KW-0238">DNA-binding</keyword>
<dbReference type="PANTHER" id="PTHR30055">
    <property type="entry name" value="HTH-TYPE TRANSCRIPTIONAL REGULATOR RUTR"/>
    <property type="match status" value="1"/>
</dbReference>
<evidence type="ECO:0000256" key="2">
    <source>
        <dbReference type="ARBA" id="ARBA00023125"/>
    </source>
</evidence>
<dbReference type="InterPro" id="IPR050109">
    <property type="entry name" value="HTH-type_TetR-like_transc_reg"/>
</dbReference>
<evidence type="ECO:0000259" key="5">
    <source>
        <dbReference type="PROSITE" id="PS50977"/>
    </source>
</evidence>
<dbReference type="RefSeq" id="WP_108787060.1">
    <property type="nucleotide sequence ID" value="NZ_ONZG01000004.1"/>
</dbReference>
<dbReference type="InterPro" id="IPR001647">
    <property type="entry name" value="HTH_TetR"/>
</dbReference>
<dbReference type="Pfam" id="PF00440">
    <property type="entry name" value="TetR_N"/>
    <property type="match status" value="1"/>
</dbReference>
<accession>A0A2R8C863</accession>
<evidence type="ECO:0000256" key="4">
    <source>
        <dbReference type="PROSITE-ProRule" id="PRU00335"/>
    </source>
</evidence>
<name>A0A2R8C863_9RHOB</name>
<dbReference type="Gene3D" id="1.10.357.10">
    <property type="entry name" value="Tetracycline Repressor, domain 2"/>
    <property type="match status" value="1"/>
</dbReference>
<reference evidence="7" key="1">
    <citation type="submission" date="2018-03" db="EMBL/GenBank/DDBJ databases">
        <authorList>
            <person name="Rodrigo-Torres L."/>
            <person name="Arahal R. D."/>
            <person name="Lucena T."/>
        </authorList>
    </citation>
    <scope>NUCLEOTIDE SEQUENCE [LARGE SCALE GENOMIC DNA]</scope>
    <source>
        <strain evidence="7">CECT 7615</strain>
    </source>
</reference>
<organism evidence="6 7">
    <name type="scientific">Falsiruegeria mediterranea M17</name>
    <dbReference type="NCBI Taxonomy" id="1200281"/>
    <lineage>
        <taxon>Bacteria</taxon>
        <taxon>Pseudomonadati</taxon>
        <taxon>Pseudomonadota</taxon>
        <taxon>Alphaproteobacteria</taxon>
        <taxon>Rhodobacterales</taxon>
        <taxon>Roseobacteraceae</taxon>
        <taxon>Falsiruegeria</taxon>
    </lineage>
</organism>
<dbReference type="OrthoDB" id="2356263at2"/>
<keyword evidence="7" id="KW-1185">Reference proteome</keyword>
<gene>
    <name evidence="6" type="primary">rutR_1</name>
    <name evidence="6" type="ORF">TRM7615_02053</name>
</gene>
<evidence type="ECO:0000313" key="7">
    <source>
        <dbReference type="Proteomes" id="UP000244898"/>
    </source>
</evidence>
<keyword evidence="3" id="KW-0804">Transcription</keyword>
<dbReference type="InterPro" id="IPR009057">
    <property type="entry name" value="Homeodomain-like_sf"/>
</dbReference>
<proteinExistence type="predicted"/>
<dbReference type="EMBL" id="ONZG01000004">
    <property type="protein sequence ID" value="SPJ28553.1"/>
    <property type="molecule type" value="Genomic_DNA"/>
</dbReference>
<sequence>MSPKLDPAERYLDLATTRFSELGFHGVSLALVAKDAGVTKQAVLHYFRSKERLYAEVLNRLALRLLAEIDATLAPTPAQRLIAYFNAYAASAIANPEDARLVVRALLDSDAQARSWPLKPYLDRLTELALQTPRWQSASREEALAGLYQLIGAIQYFAISAPTLSGMYGKTSFDKVQGALTDDFRKVIQGFEIP</sequence>
<feature type="domain" description="HTH tetR-type" evidence="5">
    <location>
        <begin position="5"/>
        <end position="65"/>
    </location>
</feature>
<dbReference type="GO" id="GO:0000976">
    <property type="term" value="F:transcription cis-regulatory region binding"/>
    <property type="evidence" value="ECO:0007669"/>
    <property type="project" value="TreeGrafter"/>
</dbReference>
<keyword evidence="1" id="KW-0805">Transcription regulation</keyword>
<feature type="DNA-binding region" description="H-T-H motif" evidence="4">
    <location>
        <begin position="28"/>
        <end position="47"/>
    </location>
</feature>
<dbReference type="GO" id="GO:0003700">
    <property type="term" value="F:DNA-binding transcription factor activity"/>
    <property type="evidence" value="ECO:0007669"/>
    <property type="project" value="TreeGrafter"/>
</dbReference>
<dbReference type="PROSITE" id="PS50977">
    <property type="entry name" value="HTH_TETR_2"/>
    <property type="match status" value="1"/>
</dbReference>
<evidence type="ECO:0000256" key="1">
    <source>
        <dbReference type="ARBA" id="ARBA00023015"/>
    </source>
</evidence>
<dbReference type="Proteomes" id="UP000244898">
    <property type="component" value="Unassembled WGS sequence"/>
</dbReference>
<evidence type="ECO:0000313" key="6">
    <source>
        <dbReference type="EMBL" id="SPJ28553.1"/>
    </source>
</evidence>
<evidence type="ECO:0000256" key="3">
    <source>
        <dbReference type="ARBA" id="ARBA00023163"/>
    </source>
</evidence>
<dbReference type="SUPFAM" id="SSF46689">
    <property type="entry name" value="Homeodomain-like"/>
    <property type="match status" value="1"/>
</dbReference>
<dbReference type="AlphaFoldDB" id="A0A2R8C863"/>
<protein>
    <submittedName>
        <fullName evidence="6">HTH-type transcriptional regulator RutR</fullName>
    </submittedName>
</protein>